<comment type="caution">
    <text evidence="2">The sequence shown here is derived from an EMBL/GenBank/DDBJ whole genome shotgun (WGS) entry which is preliminary data.</text>
</comment>
<evidence type="ECO:0000313" key="2">
    <source>
        <dbReference type="EMBL" id="PLW37129.1"/>
    </source>
</evidence>
<proteinExistence type="predicted"/>
<name>A0A2N5UHA0_9BASI</name>
<reference evidence="2 3" key="1">
    <citation type="submission" date="2017-11" db="EMBL/GenBank/DDBJ databases">
        <title>De novo assembly and phasing of dikaryotic genomes from two isolates of Puccinia coronata f. sp. avenae, the causal agent of oat crown rust.</title>
        <authorList>
            <person name="Miller M.E."/>
            <person name="Zhang Y."/>
            <person name="Omidvar V."/>
            <person name="Sperschneider J."/>
            <person name="Schwessinger B."/>
            <person name="Raley C."/>
            <person name="Palmer J.M."/>
            <person name="Garnica D."/>
            <person name="Upadhyaya N."/>
            <person name="Rathjen J."/>
            <person name="Taylor J.M."/>
            <person name="Park R.F."/>
            <person name="Dodds P.N."/>
            <person name="Hirsch C.D."/>
            <person name="Kianian S.F."/>
            <person name="Figueroa M."/>
        </authorList>
    </citation>
    <scope>NUCLEOTIDE SEQUENCE [LARGE SCALE GENOMIC DNA]</scope>
    <source>
        <strain evidence="2">12SD80</strain>
    </source>
</reference>
<dbReference type="Proteomes" id="UP000235392">
    <property type="component" value="Unassembled WGS sequence"/>
</dbReference>
<dbReference type="EMBL" id="PGCI01000148">
    <property type="protein sequence ID" value="PLW37129.1"/>
    <property type="molecule type" value="Genomic_DNA"/>
</dbReference>
<dbReference type="AlphaFoldDB" id="A0A2N5UHA0"/>
<gene>
    <name evidence="2" type="ORF">PCASD_13929</name>
    <name evidence="1" type="ORF">PCASD_23521</name>
</gene>
<sequence length="69" mass="7674">MADETALPPPLSLEADSNFPFGIELRYLVRIVRKFGESKVLIVSTKKDGPAVMHVIYLVSNTPKVSCKR</sequence>
<protein>
    <submittedName>
        <fullName evidence="2">Uncharacterized protein</fullName>
    </submittedName>
</protein>
<dbReference type="EMBL" id="PGCI01001139">
    <property type="protein sequence ID" value="PLW07330.1"/>
    <property type="molecule type" value="Genomic_DNA"/>
</dbReference>
<evidence type="ECO:0000313" key="1">
    <source>
        <dbReference type="EMBL" id="PLW07330.1"/>
    </source>
</evidence>
<organism evidence="2 3">
    <name type="scientific">Puccinia coronata f. sp. avenae</name>
    <dbReference type="NCBI Taxonomy" id="200324"/>
    <lineage>
        <taxon>Eukaryota</taxon>
        <taxon>Fungi</taxon>
        <taxon>Dikarya</taxon>
        <taxon>Basidiomycota</taxon>
        <taxon>Pucciniomycotina</taxon>
        <taxon>Pucciniomycetes</taxon>
        <taxon>Pucciniales</taxon>
        <taxon>Pucciniaceae</taxon>
        <taxon>Puccinia</taxon>
    </lineage>
</organism>
<evidence type="ECO:0000313" key="3">
    <source>
        <dbReference type="Proteomes" id="UP000235392"/>
    </source>
</evidence>
<accession>A0A2N5UHA0</accession>